<dbReference type="RefSeq" id="WP_245766610.1">
    <property type="nucleotide sequence ID" value="NZ_FPBK01000016.1"/>
</dbReference>
<evidence type="ECO:0000313" key="3">
    <source>
        <dbReference type="Proteomes" id="UP000199138"/>
    </source>
</evidence>
<dbReference type="STRING" id="1224947.SAMN05216480_11626"/>
<dbReference type="Proteomes" id="UP000199138">
    <property type="component" value="Unassembled WGS sequence"/>
</dbReference>
<accession>A0A1I7IGP1</accession>
<feature type="transmembrane region" description="Helical" evidence="1">
    <location>
        <begin position="119"/>
        <end position="136"/>
    </location>
</feature>
<protein>
    <submittedName>
        <fullName evidence="2">Uncharacterized protein</fullName>
    </submittedName>
</protein>
<keyword evidence="1" id="KW-0812">Transmembrane</keyword>
<keyword evidence="3" id="KW-1185">Reference proteome</keyword>
<feature type="transmembrane region" description="Helical" evidence="1">
    <location>
        <begin position="63"/>
        <end position="82"/>
    </location>
</feature>
<dbReference type="AlphaFoldDB" id="A0A1I7IGP1"/>
<keyword evidence="1" id="KW-0472">Membrane</keyword>
<keyword evidence="1" id="KW-1133">Transmembrane helix</keyword>
<proteinExistence type="predicted"/>
<gene>
    <name evidence="2" type="ORF">SAMN05216480_11626</name>
</gene>
<evidence type="ECO:0000256" key="1">
    <source>
        <dbReference type="SAM" id="Phobius"/>
    </source>
</evidence>
<reference evidence="2 3" key="1">
    <citation type="submission" date="2016-10" db="EMBL/GenBank/DDBJ databases">
        <authorList>
            <person name="de Groot N.N."/>
        </authorList>
    </citation>
    <scope>NUCLEOTIDE SEQUENCE [LARGE SCALE GENOMIC DNA]</scope>
    <source>
        <strain evidence="2 3">CGMCC 1.12333</strain>
    </source>
</reference>
<feature type="transmembrane region" description="Helical" evidence="1">
    <location>
        <begin position="87"/>
        <end position="107"/>
    </location>
</feature>
<feature type="transmembrane region" description="Helical" evidence="1">
    <location>
        <begin position="14"/>
        <end position="37"/>
    </location>
</feature>
<evidence type="ECO:0000313" key="2">
    <source>
        <dbReference type="EMBL" id="SFU72072.1"/>
    </source>
</evidence>
<sequence length="168" mass="19819">MTPKQDKTKLSKSLGLLTASIVAILIAISPFVFYSYIYVPSGPEWDTFFGTIRSDYYLDVNDLAWIFLGKLVPFYLLILWFLTCKHWWYHVILIPIAMYALQIFYVFNDEQQYFDEAEIYILVPIIAIIAPFVYLVRIKIFEKYIHGIDIKKIDEELEKYKETDSSNS</sequence>
<organism evidence="2 3">
    <name type="scientific">Pustulibacterium marinum</name>
    <dbReference type="NCBI Taxonomy" id="1224947"/>
    <lineage>
        <taxon>Bacteria</taxon>
        <taxon>Pseudomonadati</taxon>
        <taxon>Bacteroidota</taxon>
        <taxon>Flavobacteriia</taxon>
        <taxon>Flavobacteriales</taxon>
        <taxon>Flavobacteriaceae</taxon>
        <taxon>Pustulibacterium</taxon>
    </lineage>
</organism>
<dbReference type="EMBL" id="FPBK01000016">
    <property type="protein sequence ID" value="SFU72072.1"/>
    <property type="molecule type" value="Genomic_DNA"/>
</dbReference>
<name>A0A1I7IGP1_9FLAO</name>